<dbReference type="Pfam" id="PF13621">
    <property type="entry name" value="Cupin_8"/>
    <property type="match status" value="1"/>
</dbReference>
<dbReference type="OrthoDB" id="415358at2759"/>
<dbReference type="PANTHER" id="PTHR12461">
    <property type="entry name" value="HYPOXIA-INDUCIBLE FACTOR 1 ALPHA INHIBITOR-RELATED"/>
    <property type="match status" value="1"/>
</dbReference>
<gene>
    <name evidence="2" type="ORF">Poli38472_000653</name>
</gene>
<evidence type="ECO:0000313" key="3">
    <source>
        <dbReference type="Proteomes" id="UP000794436"/>
    </source>
</evidence>
<dbReference type="SMART" id="SM00558">
    <property type="entry name" value="JmjC"/>
    <property type="match status" value="1"/>
</dbReference>
<dbReference type="EMBL" id="SPLM01000108">
    <property type="protein sequence ID" value="TMW60611.1"/>
    <property type="molecule type" value="Genomic_DNA"/>
</dbReference>
<feature type="domain" description="JmjC" evidence="1">
    <location>
        <begin position="117"/>
        <end position="266"/>
    </location>
</feature>
<sequence length="408" mass="46243">MIASTEPTFLKGFARECVHNDQDLALFEPGSIHTLAAFQSHRDTVVDVACKDKSGRFYSGDHRARQSVEVKFGDFLDYYQATNKGEPHWLGSVEDLEFYLCQCPIAVFKPDDTSSVATLPNIMQMFKVPNALAGANLTQTNLWIAVNSSRTSVHYDAYRNVLVVLHGTKTVTLYPPSDTGNLYSRPIFSKSSNHSEVNFAHPDLSQHPAFANAHPQVFKLEAGDALYIPEGWWHQVDTSAYCIAINYWFDGLRAELVQDPHMTTYYARVAMEELVRLESSRILRQFHEQAAHTVNSATPSRIVQPQSQTEHERMLMSLSEQQLKDAQVTLASSHPDDWRALLENASVDFAAYLADHWDRQTDQLDWLSAVLQALGEHEDRIKQHLLEQQEAFQHKIFKQVVEAALGRL</sequence>
<dbReference type="PANTHER" id="PTHR12461:SF102">
    <property type="entry name" value="LYSINE-SPECIFIC DEMETHYLASE JMJ31"/>
    <property type="match status" value="1"/>
</dbReference>
<protein>
    <recommendedName>
        <fullName evidence="1">JmjC domain-containing protein</fullName>
    </recommendedName>
</protein>
<dbReference type="SUPFAM" id="SSF51197">
    <property type="entry name" value="Clavaminate synthase-like"/>
    <property type="match status" value="1"/>
</dbReference>
<name>A0A8K1CCW9_PYTOL</name>
<comment type="caution">
    <text evidence="2">The sequence shown here is derived from an EMBL/GenBank/DDBJ whole genome shotgun (WGS) entry which is preliminary data.</text>
</comment>
<evidence type="ECO:0000313" key="2">
    <source>
        <dbReference type="EMBL" id="TMW60611.1"/>
    </source>
</evidence>
<evidence type="ECO:0000259" key="1">
    <source>
        <dbReference type="PROSITE" id="PS51184"/>
    </source>
</evidence>
<dbReference type="Gene3D" id="2.60.120.650">
    <property type="entry name" value="Cupin"/>
    <property type="match status" value="1"/>
</dbReference>
<proteinExistence type="predicted"/>
<reference evidence="2" key="1">
    <citation type="submission" date="2019-03" db="EMBL/GenBank/DDBJ databases">
        <title>Long read genome sequence of the mycoparasitic Pythium oligandrum ATCC 38472 isolated from sugarbeet rhizosphere.</title>
        <authorList>
            <person name="Gaulin E."/>
        </authorList>
    </citation>
    <scope>NUCLEOTIDE SEQUENCE</scope>
    <source>
        <strain evidence="2">ATCC 38472_TT</strain>
    </source>
</reference>
<keyword evidence="3" id="KW-1185">Reference proteome</keyword>
<accession>A0A8K1CCW9</accession>
<dbReference type="InterPro" id="IPR041667">
    <property type="entry name" value="Cupin_8"/>
</dbReference>
<dbReference type="AlphaFoldDB" id="A0A8K1CCW9"/>
<dbReference type="PROSITE" id="PS51184">
    <property type="entry name" value="JMJC"/>
    <property type="match status" value="1"/>
</dbReference>
<organism evidence="2 3">
    <name type="scientific">Pythium oligandrum</name>
    <name type="common">Mycoparasitic fungus</name>
    <dbReference type="NCBI Taxonomy" id="41045"/>
    <lineage>
        <taxon>Eukaryota</taxon>
        <taxon>Sar</taxon>
        <taxon>Stramenopiles</taxon>
        <taxon>Oomycota</taxon>
        <taxon>Peronosporomycetes</taxon>
        <taxon>Pythiales</taxon>
        <taxon>Pythiaceae</taxon>
        <taxon>Pythium</taxon>
    </lineage>
</organism>
<dbReference type="Proteomes" id="UP000794436">
    <property type="component" value="Unassembled WGS sequence"/>
</dbReference>
<dbReference type="InterPro" id="IPR003347">
    <property type="entry name" value="JmjC_dom"/>
</dbReference>